<dbReference type="Proteomes" id="UP000236497">
    <property type="component" value="Unassembled WGS sequence"/>
</dbReference>
<gene>
    <name evidence="8" type="primary">mntP</name>
    <name evidence="9" type="ORF">HHT355_1490</name>
</gene>
<keyword evidence="7 8" id="KW-0464">Manganese</keyword>
<feature type="transmembrane region" description="Helical" evidence="8">
    <location>
        <begin position="162"/>
        <end position="185"/>
    </location>
</feature>
<keyword evidence="3 8" id="KW-0812">Transmembrane</keyword>
<comment type="function">
    <text evidence="8">Probably functions as a manganese efflux pump.</text>
</comment>
<dbReference type="InterPro" id="IPR003810">
    <property type="entry name" value="Mntp/YtaF"/>
</dbReference>
<evidence type="ECO:0000256" key="1">
    <source>
        <dbReference type="ARBA" id="ARBA00022448"/>
    </source>
</evidence>
<feature type="transmembrane region" description="Helical" evidence="8">
    <location>
        <begin position="70"/>
        <end position="90"/>
    </location>
</feature>
<evidence type="ECO:0000313" key="9">
    <source>
        <dbReference type="EMBL" id="CRZ34691.1"/>
    </source>
</evidence>
<evidence type="ECO:0000256" key="8">
    <source>
        <dbReference type="HAMAP-Rule" id="MF_01521"/>
    </source>
</evidence>
<keyword evidence="6 8" id="KW-0472">Membrane</keyword>
<reference evidence="9 10" key="1">
    <citation type="submission" date="2015-06" db="EMBL/GenBank/DDBJ databases">
        <authorList>
            <person name="Wibberg Daniel"/>
        </authorList>
    </citation>
    <scope>NUCLEOTIDE SEQUENCE [LARGE SCALE GENOMIC DNA]</scope>
    <source>
        <strain evidence="9 10">T3/55T</strain>
    </source>
</reference>
<dbReference type="RefSeq" id="WP_103202802.1">
    <property type="nucleotide sequence ID" value="NZ_CVTD020000016.1"/>
</dbReference>
<evidence type="ECO:0000256" key="5">
    <source>
        <dbReference type="ARBA" id="ARBA00023065"/>
    </source>
</evidence>
<comment type="subcellular location">
    <subcellularLocation>
        <location evidence="8">Cell membrane</location>
        <topology evidence="8">Multi-pass membrane protein</topology>
    </subcellularLocation>
</comment>
<evidence type="ECO:0000256" key="7">
    <source>
        <dbReference type="ARBA" id="ARBA00023211"/>
    </source>
</evidence>
<dbReference type="AlphaFoldDB" id="A0A0H5SIS1"/>
<sequence length="188" mass="19774">MDLITQILLGFCLAADAFAVSITNGMCSSQINQKNVLSTALTFGSFQAVMPLLGYTLSSTFTEIISKYQHYIALFLLSAIGINMVVDAIKEYKHPENVCSTKNIFAVGNLLLQGVATSIDALAVGVSLAAISANISTTSLIIGVVTFICCAVGVVIGRKFGLLLGIRAKLGGGILLILIGVKIFAEHM</sequence>
<dbReference type="GO" id="GO:0005886">
    <property type="term" value="C:plasma membrane"/>
    <property type="evidence" value="ECO:0007669"/>
    <property type="project" value="UniProtKB-SubCell"/>
</dbReference>
<feature type="transmembrane region" description="Helical" evidence="8">
    <location>
        <begin position="35"/>
        <end position="58"/>
    </location>
</feature>
<keyword evidence="2 8" id="KW-1003">Cell membrane</keyword>
<dbReference type="InterPro" id="IPR022929">
    <property type="entry name" value="Put_MntP"/>
</dbReference>
<keyword evidence="5 8" id="KW-0406">Ion transport</keyword>
<feature type="transmembrane region" description="Helical" evidence="8">
    <location>
        <begin position="110"/>
        <end position="131"/>
    </location>
</feature>
<dbReference type="GO" id="GO:0005384">
    <property type="term" value="F:manganese ion transmembrane transporter activity"/>
    <property type="evidence" value="ECO:0007669"/>
    <property type="project" value="UniProtKB-UniRule"/>
</dbReference>
<evidence type="ECO:0000313" key="10">
    <source>
        <dbReference type="Proteomes" id="UP000236497"/>
    </source>
</evidence>
<evidence type="ECO:0000256" key="4">
    <source>
        <dbReference type="ARBA" id="ARBA00022989"/>
    </source>
</evidence>
<keyword evidence="10" id="KW-1185">Reference proteome</keyword>
<dbReference type="HAMAP" id="MF_01521">
    <property type="entry name" value="MntP_pump"/>
    <property type="match status" value="1"/>
</dbReference>
<dbReference type="PANTHER" id="PTHR35529:SF1">
    <property type="entry name" value="MANGANESE EFFLUX PUMP MNTP-RELATED"/>
    <property type="match status" value="1"/>
</dbReference>
<name>A0A0H5SIS1_HERHM</name>
<accession>A0A0H5SIS1</accession>
<protein>
    <recommendedName>
        <fullName evidence="8">Putative manganese efflux pump MntP</fullName>
    </recommendedName>
</protein>
<evidence type="ECO:0000256" key="2">
    <source>
        <dbReference type="ARBA" id="ARBA00022475"/>
    </source>
</evidence>
<keyword evidence="1 8" id="KW-0813">Transport</keyword>
<comment type="similarity">
    <text evidence="8">Belongs to the MntP (TC 9.B.29) family.</text>
</comment>
<dbReference type="EMBL" id="CVTD020000016">
    <property type="protein sequence ID" value="CRZ34691.1"/>
    <property type="molecule type" value="Genomic_DNA"/>
</dbReference>
<proteinExistence type="inferred from homology"/>
<dbReference type="PANTHER" id="PTHR35529">
    <property type="entry name" value="MANGANESE EFFLUX PUMP MNTP-RELATED"/>
    <property type="match status" value="1"/>
</dbReference>
<evidence type="ECO:0000256" key="3">
    <source>
        <dbReference type="ARBA" id="ARBA00022692"/>
    </source>
</evidence>
<dbReference type="OrthoDB" id="9811590at2"/>
<evidence type="ECO:0000256" key="6">
    <source>
        <dbReference type="ARBA" id="ARBA00023136"/>
    </source>
</evidence>
<keyword evidence="4 8" id="KW-1133">Transmembrane helix</keyword>
<organism evidence="9 10">
    <name type="scientific">Herbinix hemicellulosilytica</name>
    <dbReference type="NCBI Taxonomy" id="1564487"/>
    <lineage>
        <taxon>Bacteria</taxon>
        <taxon>Bacillati</taxon>
        <taxon>Bacillota</taxon>
        <taxon>Clostridia</taxon>
        <taxon>Lachnospirales</taxon>
        <taxon>Lachnospiraceae</taxon>
        <taxon>Herbinix</taxon>
    </lineage>
</organism>
<dbReference type="Pfam" id="PF02659">
    <property type="entry name" value="Mntp"/>
    <property type="match status" value="1"/>
</dbReference>
<feature type="transmembrane region" description="Helical" evidence="8">
    <location>
        <begin position="138"/>
        <end position="156"/>
    </location>
</feature>